<protein>
    <recommendedName>
        <fullName evidence="1">CHAD domain-containing protein</fullName>
    </recommendedName>
</protein>
<name>I0INS5_LEPFC</name>
<dbReference type="PANTHER" id="PTHR39339">
    <property type="entry name" value="SLR1444 PROTEIN"/>
    <property type="match status" value="1"/>
</dbReference>
<reference evidence="3" key="2">
    <citation type="submission" date="2012-03" db="EMBL/GenBank/DDBJ databases">
        <title>The complete genome sequence of the pioneer microbe on fresh volcanic deposit, Leptospirillum ferrooxidans strain C2-3.</title>
        <authorList>
            <person name="Fujimura R."/>
            <person name="Sato Y."/>
            <person name="Nishizawa T."/>
            <person name="Nanba K."/>
            <person name="Oshima K."/>
            <person name="Hattori M."/>
            <person name="Kamijo T."/>
            <person name="Ohta H."/>
        </authorList>
    </citation>
    <scope>NUCLEOTIDE SEQUENCE [LARGE SCALE GENOMIC DNA]</scope>
    <source>
        <strain evidence="3">C2-3</strain>
    </source>
</reference>
<sequence length="324" mass="37924">MKHSKLFECHADELRFLPGQDKAQAVFHSPEARKSHAPILLPGIALPQALSAVLLEIVEQMWVNAALFVLFEIPDALHQVRVSLRRLESFWVLTKYLPLSGDLLQKISELERLSRRLRANLAPAREWEIFFQSIVPKIKKRFFSSEDQYDLCLLSRARQKRSTQKADKLLDSKPFMKMILETRLLSEKFSKLGENESLDSFRARAILVLGREVHSRSRVGTSRKCAHRLRIALKTFRYVSEFFPENKRDHPDRPELETVREVLERLGRLNDFYSLRRRFTKMRKQEGSQKGRKIIGRLIIWLRRKEKRILNSIGRVDPPSIGAF</sequence>
<dbReference type="STRING" id="1162668.LFE_1239"/>
<dbReference type="AlphaFoldDB" id="I0INS5"/>
<reference evidence="2 3" key="1">
    <citation type="journal article" date="2012" name="J. Bacteriol.">
        <title>Complete Genome Sequence of Leptospirillum ferrooxidans Strain C2-3, Isolated from a Fresh Volcanic Ash Deposit on the Island of Miyake, Japan.</title>
        <authorList>
            <person name="Fujimura R."/>
            <person name="Sato Y."/>
            <person name="Nishizawa T."/>
            <person name="Oshima K."/>
            <person name="Kim S.-W."/>
            <person name="Hattori M."/>
            <person name="Kamijo T."/>
            <person name="Ohta H."/>
        </authorList>
    </citation>
    <scope>NUCLEOTIDE SEQUENCE [LARGE SCALE GENOMIC DNA]</scope>
    <source>
        <strain evidence="2 3">C2-3</strain>
    </source>
</reference>
<dbReference type="PROSITE" id="PS51708">
    <property type="entry name" value="CHAD"/>
    <property type="match status" value="1"/>
</dbReference>
<organism evidence="2 3">
    <name type="scientific">Leptospirillum ferrooxidans (strain C2-3)</name>
    <dbReference type="NCBI Taxonomy" id="1162668"/>
    <lineage>
        <taxon>Bacteria</taxon>
        <taxon>Pseudomonadati</taxon>
        <taxon>Nitrospirota</taxon>
        <taxon>Nitrospiria</taxon>
        <taxon>Nitrospirales</taxon>
        <taxon>Nitrospiraceae</taxon>
        <taxon>Leptospirillum</taxon>
    </lineage>
</organism>
<dbReference type="Proteomes" id="UP000007382">
    <property type="component" value="Chromosome"/>
</dbReference>
<evidence type="ECO:0000313" key="2">
    <source>
        <dbReference type="EMBL" id="BAM06924.1"/>
    </source>
</evidence>
<dbReference type="InterPro" id="IPR038186">
    <property type="entry name" value="CHAD_dom_sf"/>
</dbReference>
<dbReference type="EMBL" id="AP012342">
    <property type="protein sequence ID" value="BAM06924.1"/>
    <property type="molecule type" value="Genomic_DNA"/>
</dbReference>
<dbReference type="KEGG" id="lfc:LFE_1239"/>
<dbReference type="eggNOG" id="COG5607">
    <property type="taxonomic scope" value="Bacteria"/>
</dbReference>
<dbReference type="RefSeq" id="WP_014449413.1">
    <property type="nucleotide sequence ID" value="NC_017094.1"/>
</dbReference>
<feature type="domain" description="CHAD" evidence="1">
    <location>
        <begin position="43"/>
        <end position="324"/>
    </location>
</feature>
<dbReference type="Gene3D" id="1.40.20.10">
    <property type="entry name" value="CHAD domain"/>
    <property type="match status" value="1"/>
</dbReference>
<dbReference type="HOGENOM" id="CLU_857366_0_0_0"/>
<dbReference type="OrthoDB" id="9777271at2"/>
<dbReference type="SMART" id="SM00880">
    <property type="entry name" value="CHAD"/>
    <property type="match status" value="1"/>
</dbReference>
<proteinExistence type="predicted"/>
<evidence type="ECO:0000259" key="1">
    <source>
        <dbReference type="PROSITE" id="PS51708"/>
    </source>
</evidence>
<accession>I0INS5</accession>
<dbReference type="PANTHER" id="PTHR39339:SF1">
    <property type="entry name" value="CHAD DOMAIN-CONTAINING PROTEIN"/>
    <property type="match status" value="1"/>
</dbReference>
<evidence type="ECO:0000313" key="3">
    <source>
        <dbReference type="Proteomes" id="UP000007382"/>
    </source>
</evidence>
<keyword evidence="3" id="KW-1185">Reference proteome</keyword>
<dbReference type="InterPro" id="IPR007899">
    <property type="entry name" value="CHAD_dom"/>
</dbReference>
<dbReference type="Pfam" id="PF05235">
    <property type="entry name" value="CHAD"/>
    <property type="match status" value="1"/>
</dbReference>
<gene>
    <name evidence="2" type="ordered locus">LFE_1239</name>
</gene>
<dbReference type="PATRIC" id="fig|1162668.3.peg.1444"/>